<dbReference type="Pfam" id="PF01549">
    <property type="entry name" value="ShK"/>
    <property type="match status" value="1"/>
</dbReference>
<protein>
    <recommendedName>
        <fullName evidence="2">ShKT domain-containing protein</fullName>
    </recommendedName>
</protein>
<comment type="caution">
    <text evidence="3">The sequence shown here is derived from an EMBL/GenBank/DDBJ whole genome shotgun (WGS) entry which is preliminary data.</text>
</comment>
<dbReference type="PANTHER" id="PTHR46219:SF13">
    <property type="entry name" value="SHKT DOMAIN-CONTAINING PROTEIN"/>
    <property type="match status" value="1"/>
</dbReference>
<sequence>MLITSVEFRDRSAPGRVSDCPQRKHLCENKLYYDLMTAECLKTCGRCPREKKENKAGGSGDCVDRYASLRTAVFEVPTSVTNLWTSFLCSHLSTNLCSIVSYGTSLSSDQTNASRRKTRHPPDLPSSDQEGAALDGSSEDDQKKPRALHLSS</sequence>
<dbReference type="PANTHER" id="PTHR46219">
    <property type="entry name" value="PROTEIN CBG11138"/>
    <property type="match status" value="1"/>
</dbReference>
<evidence type="ECO:0000259" key="2">
    <source>
        <dbReference type="Pfam" id="PF01549"/>
    </source>
</evidence>
<accession>A0AA39HPS4</accession>
<proteinExistence type="predicted"/>
<name>A0AA39HPS4_9BILA</name>
<dbReference type="Proteomes" id="UP001175271">
    <property type="component" value="Unassembled WGS sequence"/>
</dbReference>
<keyword evidence="4" id="KW-1185">Reference proteome</keyword>
<organism evidence="3 4">
    <name type="scientific">Steinernema hermaphroditum</name>
    <dbReference type="NCBI Taxonomy" id="289476"/>
    <lineage>
        <taxon>Eukaryota</taxon>
        <taxon>Metazoa</taxon>
        <taxon>Ecdysozoa</taxon>
        <taxon>Nematoda</taxon>
        <taxon>Chromadorea</taxon>
        <taxon>Rhabditida</taxon>
        <taxon>Tylenchina</taxon>
        <taxon>Panagrolaimomorpha</taxon>
        <taxon>Strongyloidoidea</taxon>
        <taxon>Steinernematidae</taxon>
        <taxon>Steinernema</taxon>
    </lineage>
</organism>
<reference evidence="3" key="1">
    <citation type="submission" date="2023-06" db="EMBL/GenBank/DDBJ databases">
        <title>Genomic analysis of the entomopathogenic nematode Steinernema hermaphroditum.</title>
        <authorList>
            <person name="Schwarz E.M."/>
            <person name="Heppert J.K."/>
            <person name="Baniya A."/>
            <person name="Schwartz H.T."/>
            <person name="Tan C.-H."/>
            <person name="Antoshechkin I."/>
            <person name="Sternberg P.W."/>
            <person name="Goodrich-Blair H."/>
            <person name="Dillman A.R."/>
        </authorList>
    </citation>
    <scope>NUCLEOTIDE SEQUENCE</scope>
    <source>
        <strain evidence="3">PS9179</strain>
        <tissue evidence="3">Whole animal</tissue>
    </source>
</reference>
<gene>
    <name evidence="3" type="ORF">QR680_004450</name>
</gene>
<dbReference type="InterPro" id="IPR003582">
    <property type="entry name" value="ShKT_dom"/>
</dbReference>
<dbReference type="EMBL" id="JAUCMV010000003">
    <property type="protein sequence ID" value="KAK0409275.1"/>
    <property type="molecule type" value="Genomic_DNA"/>
</dbReference>
<dbReference type="Gene3D" id="1.10.10.1870">
    <property type="entry name" value="ShTK domain-like"/>
    <property type="match status" value="1"/>
</dbReference>
<dbReference type="AlphaFoldDB" id="A0AA39HPS4"/>
<feature type="domain" description="ShKT" evidence="2">
    <location>
        <begin position="17"/>
        <end position="47"/>
    </location>
</feature>
<evidence type="ECO:0000256" key="1">
    <source>
        <dbReference type="SAM" id="MobiDB-lite"/>
    </source>
</evidence>
<feature type="region of interest" description="Disordered" evidence="1">
    <location>
        <begin position="106"/>
        <end position="152"/>
    </location>
</feature>
<evidence type="ECO:0000313" key="4">
    <source>
        <dbReference type="Proteomes" id="UP001175271"/>
    </source>
</evidence>
<evidence type="ECO:0000313" key="3">
    <source>
        <dbReference type="EMBL" id="KAK0409275.1"/>
    </source>
</evidence>